<keyword evidence="2" id="KW-1185">Reference proteome</keyword>
<accession>A0A0J7KQH0</accession>
<comment type="caution">
    <text evidence="1">The sequence shown here is derived from an EMBL/GenBank/DDBJ whole genome shotgun (WGS) entry which is preliminary data.</text>
</comment>
<dbReference type="Proteomes" id="UP000036403">
    <property type="component" value="Unassembled WGS sequence"/>
</dbReference>
<proteinExistence type="predicted"/>
<reference evidence="1 2" key="1">
    <citation type="submission" date="2015-04" db="EMBL/GenBank/DDBJ databases">
        <title>Lasius niger genome sequencing.</title>
        <authorList>
            <person name="Konorov E.A."/>
            <person name="Nikitin M.A."/>
            <person name="Kirill M.V."/>
            <person name="Chang P."/>
        </authorList>
    </citation>
    <scope>NUCLEOTIDE SEQUENCE [LARGE SCALE GENOMIC DNA]</scope>
    <source>
        <tissue evidence="1">Whole</tissue>
    </source>
</reference>
<gene>
    <name evidence="1" type="ORF">RF55_7413</name>
</gene>
<protein>
    <submittedName>
        <fullName evidence="1">KDa protein in nof-fb transposable element</fullName>
    </submittedName>
</protein>
<sequence>MIKLVCRWKCFQGKHCSVKDFFVRCIGILTKCADINSFRAVFTDVLIVALSETESINSNDLNSCFAAQTRLMKAIKSDVHCYQYENDCAEYGGIDSNQNRFDDCITGSKFIQDLVNKCKSFLTDGERPNPYHCSDFANSFIRVAKHFPLWTAVMPRDKSSVATSVFIIQ</sequence>
<name>A0A0J7KQH0_LASNI</name>
<organism evidence="1 2">
    <name type="scientific">Lasius niger</name>
    <name type="common">Black garden ant</name>
    <dbReference type="NCBI Taxonomy" id="67767"/>
    <lineage>
        <taxon>Eukaryota</taxon>
        <taxon>Metazoa</taxon>
        <taxon>Ecdysozoa</taxon>
        <taxon>Arthropoda</taxon>
        <taxon>Hexapoda</taxon>
        <taxon>Insecta</taxon>
        <taxon>Pterygota</taxon>
        <taxon>Neoptera</taxon>
        <taxon>Endopterygota</taxon>
        <taxon>Hymenoptera</taxon>
        <taxon>Apocrita</taxon>
        <taxon>Aculeata</taxon>
        <taxon>Formicoidea</taxon>
        <taxon>Formicidae</taxon>
        <taxon>Formicinae</taxon>
        <taxon>Lasius</taxon>
        <taxon>Lasius</taxon>
    </lineage>
</organism>
<dbReference type="OrthoDB" id="7600614at2759"/>
<evidence type="ECO:0000313" key="2">
    <source>
        <dbReference type="Proteomes" id="UP000036403"/>
    </source>
</evidence>
<evidence type="ECO:0000313" key="1">
    <source>
        <dbReference type="EMBL" id="KMQ92583.1"/>
    </source>
</evidence>
<dbReference type="PaxDb" id="67767-A0A0J7KQH0"/>
<dbReference type="EMBL" id="LBMM01004312">
    <property type="protein sequence ID" value="KMQ92583.1"/>
    <property type="molecule type" value="Genomic_DNA"/>
</dbReference>
<dbReference type="AlphaFoldDB" id="A0A0J7KQH0"/>